<reference evidence="1" key="1">
    <citation type="submission" date="2020-05" db="EMBL/GenBank/DDBJ databases">
        <authorList>
            <person name="Chiriac C."/>
            <person name="Salcher M."/>
            <person name="Ghai R."/>
            <person name="Kavagutti S V."/>
        </authorList>
    </citation>
    <scope>NUCLEOTIDE SEQUENCE</scope>
</reference>
<protein>
    <submittedName>
        <fullName evidence="1">Unannotated protein</fullName>
    </submittedName>
</protein>
<gene>
    <name evidence="1" type="ORF">UFOPK2958_00940</name>
</gene>
<organism evidence="1">
    <name type="scientific">freshwater metagenome</name>
    <dbReference type="NCBI Taxonomy" id="449393"/>
    <lineage>
        <taxon>unclassified sequences</taxon>
        <taxon>metagenomes</taxon>
        <taxon>ecological metagenomes</taxon>
    </lineage>
</organism>
<accession>A0A6J6WUP2</accession>
<evidence type="ECO:0000313" key="1">
    <source>
        <dbReference type="EMBL" id="CAB4787839.1"/>
    </source>
</evidence>
<dbReference type="EMBL" id="CAFAAB010000106">
    <property type="protein sequence ID" value="CAB4787839.1"/>
    <property type="molecule type" value="Genomic_DNA"/>
</dbReference>
<name>A0A6J6WUP2_9ZZZZ</name>
<dbReference type="AlphaFoldDB" id="A0A6J6WUP2"/>
<sequence>MGAQHQGRSIGNLGNIVYEYHTQTLEMVDHKLIVNYLVVAVDRRSEDFGHPVQGLDRLLHAGTKAARRCKEDLVDVHETSLTRYTAGTGPSLRGCRAP</sequence>
<proteinExistence type="predicted"/>